<dbReference type="AlphaFoldDB" id="A0A1D2YSM4"/>
<comment type="similarity">
    <text evidence="2">Belongs to the MotB family.</text>
</comment>
<dbReference type="RefSeq" id="WP_069657442.1">
    <property type="nucleotide sequence ID" value="NZ_MIJF01000066.1"/>
</dbReference>
<dbReference type="InterPro" id="IPR025713">
    <property type="entry name" value="MotB-like_N_dom"/>
</dbReference>
<evidence type="ECO:0000256" key="6">
    <source>
        <dbReference type="ARBA" id="ARBA00023136"/>
    </source>
</evidence>
<keyword evidence="5 9" id="KW-1133">Transmembrane helix</keyword>
<dbReference type="Gene3D" id="3.30.1330.60">
    <property type="entry name" value="OmpA-like domain"/>
    <property type="match status" value="1"/>
</dbReference>
<dbReference type="InterPro" id="IPR006665">
    <property type="entry name" value="OmpA-like"/>
</dbReference>
<feature type="transmembrane region" description="Helical" evidence="9">
    <location>
        <begin position="15"/>
        <end position="37"/>
    </location>
</feature>
<keyword evidence="3" id="KW-1003">Cell membrane</keyword>
<keyword evidence="4 9" id="KW-0812">Transmembrane</keyword>
<evidence type="ECO:0000259" key="10">
    <source>
        <dbReference type="PROSITE" id="PS51123"/>
    </source>
</evidence>
<evidence type="ECO:0000256" key="4">
    <source>
        <dbReference type="ARBA" id="ARBA00022692"/>
    </source>
</evidence>
<evidence type="ECO:0000256" key="5">
    <source>
        <dbReference type="ARBA" id="ARBA00022989"/>
    </source>
</evidence>
<evidence type="ECO:0000256" key="2">
    <source>
        <dbReference type="ARBA" id="ARBA00008914"/>
    </source>
</evidence>
<dbReference type="InterPro" id="IPR050330">
    <property type="entry name" value="Bact_OuterMem_StrucFunc"/>
</dbReference>
<keyword evidence="12" id="KW-1185">Reference proteome</keyword>
<dbReference type="Proteomes" id="UP000243739">
    <property type="component" value="Unassembled WGS sequence"/>
</dbReference>
<dbReference type="PANTHER" id="PTHR30329:SF16">
    <property type="entry name" value="CHEMOTAXIS MOTB PROTEIN"/>
    <property type="match status" value="1"/>
</dbReference>
<name>A0A1D2YSM4_9BACI</name>
<dbReference type="EMBL" id="MIJF01000066">
    <property type="protein sequence ID" value="OEF97586.1"/>
    <property type="molecule type" value="Genomic_DNA"/>
</dbReference>
<evidence type="ECO:0000313" key="12">
    <source>
        <dbReference type="Proteomes" id="UP000243739"/>
    </source>
</evidence>
<dbReference type="PROSITE" id="PS51123">
    <property type="entry name" value="OMPA_2"/>
    <property type="match status" value="1"/>
</dbReference>
<organism evidence="11 12">
    <name type="scientific">Vulcanibacillus modesticaldus</name>
    <dbReference type="NCBI Taxonomy" id="337097"/>
    <lineage>
        <taxon>Bacteria</taxon>
        <taxon>Bacillati</taxon>
        <taxon>Bacillota</taxon>
        <taxon>Bacilli</taxon>
        <taxon>Bacillales</taxon>
        <taxon>Bacillaceae</taxon>
        <taxon>Vulcanibacillus</taxon>
    </lineage>
</organism>
<sequence>MFNHKKDNVKKGAPAWMATFSDLMTLLLVFFVLLFSYSEIDASKFRMIANSFKGIFDDQATFILDNPPSSPVENEFPPVDLKKHETDQGSKENEKDRQMNEFLTKINKYLRDYELEGVVSATREKRGVVLVLQENVLFDLGRAVVKEQAKPFLGKVADLIKTLPNMIEVEGHTDNLRIIQPSHYTSNWNLSGDRAANVVNYFINEHSIDSRRFKISGYADTQPIASNATEKGRQKNRRVVIVILDEEIDN</sequence>
<evidence type="ECO:0000256" key="3">
    <source>
        <dbReference type="ARBA" id="ARBA00022475"/>
    </source>
</evidence>
<comment type="caution">
    <text evidence="11">The sequence shown here is derived from an EMBL/GenBank/DDBJ whole genome shotgun (WGS) entry which is preliminary data.</text>
</comment>
<feature type="compositionally biased region" description="Basic and acidic residues" evidence="8">
    <location>
        <begin position="80"/>
        <end position="97"/>
    </location>
</feature>
<dbReference type="GO" id="GO:0005886">
    <property type="term" value="C:plasma membrane"/>
    <property type="evidence" value="ECO:0007669"/>
    <property type="project" value="UniProtKB-SubCell"/>
</dbReference>
<dbReference type="OrthoDB" id="9815217at2"/>
<dbReference type="STRING" id="337097.BHF71_11160"/>
<dbReference type="Pfam" id="PF00691">
    <property type="entry name" value="OmpA"/>
    <property type="match status" value="1"/>
</dbReference>
<evidence type="ECO:0000256" key="7">
    <source>
        <dbReference type="PROSITE-ProRule" id="PRU00473"/>
    </source>
</evidence>
<evidence type="ECO:0000256" key="9">
    <source>
        <dbReference type="SAM" id="Phobius"/>
    </source>
</evidence>
<evidence type="ECO:0000256" key="8">
    <source>
        <dbReference type="SAM" id="MobiDB-lite"/>
    </source>
</evidence>
<evidence type="ECO:0000256" key="1">
    <source>
        <dbReference type="ARBA" id="ARBA00004162"/>
    </source>
</evidence>
<dbReference type="InterPro" id="IPR036737">
    <property type="entry name" value="OmpA-like_sf"/>
</dbReference>
<protein>
    <recommendedName>
        <fullName evidence="10">OmpA-like domain-containing protein</fullName>
    </recommendedName>
</protein>
<dbReference type="CDD" id="cd07185">
    <property type="entry name" value="OmpA_C-like"/>
    <property type="match status" value="1"/>
</dbReference>
<proteinExistence type="inferred from homology"/>
<gene>
    <name evidence="11" type="ORF">BHF71_11160</name>
</gene>
<dbReference type="SUPFAM" id="SSF103088">
    <property type="entry name" value="OmpA-like"/>
    <property type="match status" value="1"/>
</dbReference>
<comment type="subcellular location">
    <subcellularLocation>
        <location evidence="1">Cell membrane</location>
        <topology evidence="1">Single-pass membrane protein</topology>
    </subcellularLocation>
</comment>
<feature type="domain" description="OmpA-like" evidence="10">
    <location>
        <begin position="125"/>
        <end position="247"/>
    </location>
</feature>
<evidence type="ECO:0000313" key="11">
    <source>
        <dbReference type="EMBL" id="OEF97586.1"/>
    </source>
</evidence>
<reference evidence="11 12" key="1">
    <citation type="submission" date="2016-09" db="EMBL/GenBank/DDBJ databases">
        <title>Draft genome sequence for the type strain of Vulcanibacillus modesticaldus BR, a strictly anaerobic, moderately thermophilic, and nitrate-reducing bacterium from deep sea-hydrothermal vents of the Mid-Atlantic Ridge.</title>
        <authorList>
            <person name="Abin C.A."/>
            <person name="Hollibaugh J.T."/>
        </authorList>
    </citation>
    <scope>NUCLEOTIDE SEQUENCE [LARGE SCALE GENOMIC DNA]</scope>
    <source>
        <strain evidence="11 12">BR</strain>
    </source>
</reference>
<feature type="region of interest" description="Disordered" evidence="8">
    <location>
        <begin position="66"/>
        <end position="97"/>
    </location>
</feature>
<accession>A0A1D2YSM4</accession>
<dbReference type="Pfam" id="PF13677">
    <property type="entry name" value="MotB_plug"/>
    <property type="match status" value="1"/>
</dbReference>
<dbReference type="PANTHER" id="PTHR30329">
    <property type="entry name" value="STATOR ELEMENT OF FLAGELLAR MOTOR COMPLEX"/>
    <property type="match status" value="1"/>
</dbReference>
<keyword evidence="6 7" id="KW-0472">Membrane</keyword>